<feature type="compositionally biased region" description="Acidic residues" evidence="1">
    <location>
        <begin position="543"/>
        <end position="560"/>
    </location>
</feature>
<evidence type="ECO:0000313" key="3">
    <source>
        <dbReference type="EMBL" id="MDN3243310.1"/>
    </source>
</evidence>
<dbReference type="RefSeq" id="WP_289958197.1">
    <property type="nucleotide sequence ID" value="NZ_JAUEMJ010000004.1"/>
</dbReference>
<proteinExistence type="predicted"/>
<name>A0ABT7YRL1_9ACTN</name>
<evidence type="ECO:0000256" key="1">
    <source>
        <dbReference type="SAM" id="MobiDB-lite"/>
    </source>
</evidence>
<keyword evidence="4" id="KW-1185">Reference proteome</keyword>
<feature type="region of interest" description="Disordered" evidence="1">
    <location>
        <begin position="326"/>
        <end position="560"/>
    </location>
</feature>
<feature type="compositionally biased region" description="Low complexity" evidence="1">
    <location>
        <begin position="383"/>
        <end position="400"/>
    </location>
</feature>
<reference evidence="2" key="1">
    <citation type="submission" date="2023-06" db="EMBL/GenBank/DDBJ databases">
        <title>Gycomyces niveus sp.nov., a novel actinomycete isolated from soil in Shouguang.</title>
        <authorList>
            <person name="Yang X."/>
            <person name="Zhao J."/>
        </authorList>
    </citation>
    <scope>NUCLEOTIDE SEQUENCE</scope>
    <source>
        <strain evidence="2">NEAU C2</strain>
    </source>
</reference>
<evidence type="ECO:0000313" key="2">
    <source>
        <dbReference type="EMBL" id="MDN3241287.1"/>
    </source>
</evidence>
<dbReference type="EMBL" id="JAUEMJ010000012">
    <property type="protein sequence ID" value="MDN3243310.1"/>
    <property type="molecule type" value="Genomic_DNA"/>
</dbReference>
<dbReference type="EMBL" id="JAUEMJ010000004">
    <property type="protein sequence ID" value="MDN3241287.1"/>
    <property type="molecule type" value="Genomic_DNA"/>
</dbReference>
<organism evidence="2 4">
    <name type="scientific">Glycomyces tritici</name>
    <dbReference type="NCBI Taxonomy" id="2665176"/>
    <lineage>
        <taxon>Bacteria</taxon>
        <taxon>Bacillati</taxon>
        <taxon>Actinomycetota</taxon>
        <taxon>Actinomycetes</taxon>
        <taxon>Glycomycetales</taxon>
        <taxon>Glycomycetaceae</taxon>
        <taxon>Glycomyces</taxon>
    </lineage>
</organism>
<feature type="compositionally biased region" description="Pro residues" evidence="1">
    <location>
        <begin position="365"/>
        <end position="380"/>
    </location>
</feature>
<evidence type="ECO:0000313" key="4">
    <source>
        <dbReference type="Proteomes" id="UP001171902"/>
    </source>
</evidence>
<accession>A0ABT7YRL1</accession>
<feature type="compositionally biased region" description="Gly residues" evidence="1">
    <location>
        <begin position="428"/>
        <end position="533"/>
    </location>
</feature>
<protein>
    <submittedName>
        <fullName evidence="2">Uncharacterized protein</fullName>
    </submittedName>
</protein>
<dbReference type="Proteomes" id="UP001171902">
    <property type="component" value="Unassembled WGS sequence"/>
</dbReference>
<comment type="caution">
    <text evidence="2">The sequence shown here is derived from an EMBL/GenBank/DDBJ whole genome shotgun (WGS) entry which is preliminary data.</text>
</comment>
<sequence length="560" mass="57419">MADEFEKEEYGDAKAGIEDSAIQARISELVKTPSCSLSECTAKVVEPAEEAWLRLMSAVPMKGQTANIRPARDIQSYALPNGESVASLVASVRPSPADEYSIEKISSEWQTFYSELYNVPEDLKAGLSTLSEDWEGDDYDAFEEQVEKVIKNCRTILDDVWGDDGGAVKVLNDKAEEIFSQQGGNECVYPAPKFHLEDAAACSHKIHIRPAYFQKCEVFPDDETKTAMEWAGFDSSIITDIENNRDELYQNSLQFATDYPNAYVVGGRTPSQYAQETTDQWVKDQTDALGTDGQEDLQEQATIVNGDIMDRKTNANVQVSEIDTKAKNSEQTAFNDAAVPPTPDLDGGSPPGGGAPPGLGDMTPPDSPKPMNPPSLPTGPGPGDFDPNNPNLPGNPDRPGSNLPDPNGLDDNPWSPSTPDPDDLSGGLASGGGLGGGGLGGGGLPGGGPGGGAGGGLGGGAGGGLGGGMGGGMGGMMGGAGGGRGAGAGAGGGRGAGGPKGMGKGMGGAGRGGMAGGMMGGAGGGRGMGGQGEGDQETGTWLTEDEDVWGIGNEEEDPYS</sequence>
<gene>
    <name evidence="2" type="ORF">QWI33_16290</name>
    <name evidence="3" type="ORF">QWI33_26580</name>
</gene>